<dbReference type="Proteomes" id="UP000027466">
    <property type="component" value="Unassembled WGS sequence"/>
</dbReference>
<dbReference type="EMBL" id="JFHC01000026">
    <property type="protein sequence ID" value="KDR41556.1"/>
    <property type="molecule type" value="Genomic_DNA"/>
</dbReference>
<proteinExistence type="predicted"/>
<sequence>MKMRCLNPGADSYPAYGGRGIKVCERWYSFENFLEDMGECPDGFSIERKEVNGDYEKGNCAWASMEVQQNNKRNNRFIEYQGKTLTATQWERLFGLRNGTVLQRLRRGWPIDRIFERPRTCARSVA</sequence>
<name>A0A069PW26_9BURK</name>
<comment type="caution">
    <text evidence="1">The sequence shown here is derived from an EMBL/GenBank/DDBJ whole genome shotgun (WGS) entry which is preliminary data.</text>
</comment>
<dbReference type="STRING" id="60547.GCA_000751215_06330"/>
<protein>
    <recommendedName>
        <fullName evidence="3">HNH endonuclease</fullName>
    </recommendedName>
</protein>
<dbReference type="AlphaFoldDB" id="A0A069PW26"/>
<gene>
    <name evidence="1" type="ORF">BG61_16865</name>
</gene>
<reference evidence="1 2" key="1">
    <citation type="submission" date="2014-03" db="EMBL/GenBank/DDBJ databases">
        <title>Draft Genome Sequences of Four Burkholderia Strains.</title>
        <authorList>
            <person name="Liu X.Y."/>
            <person name="Li C.X."/>
            <person name="Xu J.H."/>
        </authorList>
    </citation>
    <scope>NUCLEOTIDE SEQUENCE [LARGE SCALE GENOMIC DNA]</scope>
    <source>
        <strain evidence="1 2">DSM 50014</strain>
    </source>
</reference>
<evidence type="ECO:0008006" key="3">
    <source>
        <dbReference type="Google" id="ProtNLM"/>
    </source>
</evidence>
<evidence type="ECO:0000313" key="2">
    <source>
        <dbReference type="Proteomes" id="UP000027466"/>
    </source>
</evidence>
<keyword evidence="2" id="KW-1185">Reference proteome</keyword>
<evidence type="ECO:0000313" key="1">
    <source>
        <dbReference type="EMBL" id="KDR41556.1"/>
    </source>
</evidence>
<organism evidence="1 2">
    <name type="scientific">Caballeronia glathei</name>
    <dbReference type="NCBI Taxonomy" id="60547"/>
    <lineage>
        <taxon>Bacteria</taxon>
        <taxon>Pseudomonadati</taxon>
        <taxon>Pseudomonadota</taxon>
        <taxon>Betaproteobacteria</taxon>
        <taxon>Burkholderiales</taxon>
        <taxon>Burkholderiaceae</taxon>
        <taxon>Caballeronia</taxon>
    </lineage>
</organism>
<accession>A0A069PW26</accession>